<gene>
    <name evidence="10" type="primary">LOC109725219</name>
</gene>
<evidence type="ECO:0000313" key="9">
    <source>
        <dbReference type="Proteomes" id="UP000515123"/>
    </source>
</evidence>
<dbReference type="CDD" id="cd00078">
    <property type="entry name" value="HECTc"/>
    <property type="match status" value="1"/>
</dbReference>
<dbReference type="GO" id="GO:0000209">
    <property type="term" value="P:protein polyubiquitination"/>
    <property type="evidence" value="ECO:0007669"/>
    <property type="project" value="TreeGrafter"/>
</dbReference>
<accession>A0A6P5GVQ5</accession>
<organism evidence="9 10">
    <name type="scientific">Ananas comosus</name>
    <name type="common">Pineapple</name>
    <name type="synonym">Ananas ananas</name>
    <dbReference type="NCBI Taxonomy" id="4615"/>
    <lineage>
        <taxon>Eukaryota</taxon>
        <taxon>Viridiplantae</taxon>
        <taxon>Streptophyta</taxon>
        <taxon>Embryophyta</taxon>
        <taxon>Tracheophyta</taxon>
        <taxon>Spermatophyta</taxon>
        <taxon>Magnoliopsida</taxon>
        <taxon>Liliopsida</taxon>
        <taxon>Poales</taxon>
        <taxon>Bromeliaceae</taxon>
        <taxon>Bromelioideae</taxon>
        <taxon>Ananas</taxon>
    </lineage>
</organism>
<evidence type="ECO:0000256" key="2">
    <source>
        <dbReference type="ARBA" id="ARBA00004906"/>
    </source>
</evidence>
<evidence type="ECO:0000256" key="5">
    <source>
        <dbReference type="ARBA" id="ARBA00022786"/>
    </source>
</evidence>
<evidence type="ECO:0000256" key="6">
    <source>
        <dbReference type="PROSITE-ProRule" id="PRU00104"/>
    </source>
</evidence>
<dbReference type="InterPro" id="IPR050409">
    <property type="entry name" value="E3_ubiq-protein_ligase"/>
</dbReference>
<dbReference type="PANTHER" id="PTHR11254:SF424">
    <property type="entry name" value="E3 UBIQUITIN-PROTEIN LIGASE UPL5"/>
    <property type="match status" value="1"/>
</dbReference>
<keyword evidence="9" id="KW-1185">Reference proteome</keyword>
<dbReference type="OrthoDB" id="587448at2759"/>
<keyword evidence="4" id="KW-0808">Transferase</keyword>
<dbReference type="InterPro" id="IPR000626">
    <property type="entry name" value="Ubiquitin-like_dom"/>
</dbReference>
<sequence length="796" mass="88357">MPVFFDACQQAAAADLRRLLDGIAIRRGCHLRRRDGRRTSEPDDEDGGGGGRRVIQIFVRTLSQGTVVVRAPASETVAAVHGRVERATGVPRSDLRLLHCGRQLSPGATLAGAGVQPGDTLHLSARLRSTPHPDAWRLAAAADACGHSIPALVSLAAAADPRNVDFPGLYFSGAAAALVSLYNSTCPNVRHSAARVVRKLLLFCHQLAAAVGTRDPLYRESRSAVFDLLKSLGPALAVQTLVPLVADTAASVVKDITILFDAPPSPPPPPPLLDRLSDFLRLLEEALTATSCTDRSLEGLLSLIDEDRFYRMLHDALRILMDAFITILSTAGNVLKQQAGCSVGQRKPALWRQAVDVLTVVNNFAEIFPDFRPVLRATLSATEEPLDLLLRQAKRGTNLHWLLKCKDVAFSFEAKRNLVLMLLPEVGASDFEEQHEMLINRSNLLAESFEHISQASPSDLRYELLIEFRGEEATGPGVTREWFFLVCRKVFSPENVLFSACPADRRRFFPNPASSTDSMNLAYFKFSGRLIALALMHKVQIGITFDRTFFLQLAGKPITLEDVKDADPFLYASCKWILDMDPALVDSDALGLTFSRDVEVLGSIKNVELSTGGKDIVVNSTNRESYVNLLIEHSFVTSVAYQVEQFARGFADILSDRTHQRLFFESLELEDVDRLLYGSGGAISLTEWKQHTMYECYKEKDDQIQWFWKIIEEMSDEQRRVLLFFWTAVKYLPAEGFKGLNSKLCIHRATSPDTALPVSQTCFYRLSIPAYSSESTMRNRLQFITQEHVSCSFGMG</sequence>
<dbReference type="SUPFAM" id="SSF56204">
    <property type="entry name" value="Hect, E3 ligase catalytic domain"/>
    <property type="match status" value="1"/>
</dbReference>
<dbReference type="InterPro" id="IPR029071">
    <property type="entry name" value="Ubiquitin-like_domsf"/>
</dbReference>
<dbReference type="CDD" id="cd17039">
    <property type="entry name" value="Ubl_ubiquitin_like"/>
    <property type="match status" value="1"/>
</dbReference>
<reference evidence="9" key="1">
    <citation type="journal article" date="2015" name="Nat. Genet.">
        <title>The pineapple genome and the evolution of CAM photosynthesis.</title>
        <authorList>
            <person name="Ming R."/>
            <person name="VanBuren R."/>
            <person name="Wai C.M."/>
            <person name="Tang H."/>
            <person name="Schatz M.C."/>
            <person name="Bowers J.E."/>
            <person name="Lyons E."/>
            <person name="Wang M.L."/>
            <person name="Chen J."/>
            <person name="Biggers E."/>
            <person name="Zhang J."/>
            <person name="Huang L."/>
            <person name="Zhang L."/>
            <person name="Miao W."/>
            <person name="Zhang J."/>
            <person name="Ye Z."/>
            <person name="Miao C."/>
            <person name="Lin Z."/>
            <person name="Wang H."/>
            <person name="Zhou H."/>
            <person name="Yim W.C."/>
            <person name="Priest H.D."/>
            <person name="Zheng C."/>
            <person name="Woodhouse M."/>
            <person name="Edger P.P."/>
            <person name="Guyot R."/>
            <person name="Guo H.B."/>
            <person name="Guo H."/>
            <person name="Zheng G."/>
            <person name="Singh R."/>
            <person name="Sharma A."/>
            <person name="Min X."/>
            <person name="Zheng Y."/>
            <person name="Lee H."/>
            <person name="Gurtowski J."/>
            <person name="Sedlazeck F.J."/>
            <person name="Harkess A."/>
            <person name="McKain M.R."/>
            <person name="Liao Z."/>
            <person name="Fang J."/>
            <person name="Liu J."/>
            <person name="Zhang X."/>
            <person name="Zhang Q."/>
            <person name="Hu W."/>
            <person name="Qin Y."/>
            <person name="Wang K."/>
            <person name="Chen L.Y."/>
            <person name="Shirley N."/>
            <person name="Lin Y.R."/>
            <person name="Liu L.Y."/>
            <person name="Hernandez A.G."/>
            <person name="Wright C.L."/>
            <person name="Bulone V."/>
            <person name="Tuskan G.A."/>
            <person name="Heath K."/>
            <person name="Zee F."/>
            <person name="Moore P.H."/>
            <person name="Sunkar R."/>
            <person name="Leebens-Mack J.H."/>
            <person name="Mockler T."/>
            <person name="Bennetzen J.L."/>
            <person name="Freeling M."/>
            <person name="Sankoff D."/>
            <person name="Paterson A.H."/>
            <person name="Zhu X."/>
            <person name="Yang X."/>
            <person name="Smith J.A."/>
            <person name="Cushman J.C."/>
            <person name="Paull R.E."/>
            <person name="Yu Q."/>
        </authorList>
    </citation>
    <scope>NUCLEOTIDE SEQUENCE [LARGE SCALE GENOMIC DNA]</scope>
    <source>
        <strain evidence="9">cv. F153</strain>
    </source>
</reference>
<name>A0A6P5GVQ5_ANACO</name>
<dbReference type="EC" id="2.3.2.26" evidence="3"/>
<comment type="pathway">
    <text evidence="2">Protein modification; protein ubiquitination.</text>
</comment>
<dbReference type="Gene3D" id="3.30.2160.10">
    <property type="entry name" value="Hect, E3 ligase catalytic domain"/>
    <property type="match status" value="1"/>
</dbReference>
<dbReference type="SMART" id="SM00119">
    <property type="entry name" value="HECTc"/>
    <property type="match status" value="1"/>
</dbReference>
<evidence type="ECO:0000256" key="1">
    <source>
        <dbReference type="ARBA" id="ARBA00000885"/>
    </source>
</evidence>
<dbReference type="SUPFAM" id="SSF54236">
    <property type="entry name" value="Ubiquitin-like"/>
    <property type="match status" value="1"/>
</dbReference>
<comment type="catalytic activity">
    <reaction evidence="1">
        <text>S-ubiquitinyl-[E2 ubiquitin-conjugating enzyme]-L-cysteine + [acceptor protein]-L-lysine = [E2 ubiquitin-conjugating enzyme]-L-cysteine + N(6)-ubiquitinyl-[acceptor protein]-L-lysine.</text>
        <dbReference type="EC" id="2.3.2.26"/>
    </reaction>
</comment>
<feature type="domain" description="HECT" evidence="8">
    <location>
        <begin position="456"/>
        <end position="796"/>
    </location>
</feature>
<dbReference type="PANTHER" id="PTHR11254">
    <property type="entry name" value="HECT DOMAIN UBIQUITIN-PROTEIN LIGASE"/>
    <property type="match status" value="1"/>
</dbReference>
<evidence type="ECO:0000259" key="7">
    <source>
        <dbReference type="PROSITE" id="PS50053"/>
    </source>
</evidence>
<dbReference type="Gene3D" id="3.30.2410.10">
    <property type="entry name" value="Hect, E3 ligase catalytic domain"/>
    <property type="match status" value="1"/>
</dbReference>
<dbReference type="GeneID" id="109725219"/>
<keyword evidence="5 6" id="KW-0833">Ubl conjugation pathway</keyword>
<dbReference type="Gene3D" id="3.90.1750.10">
    <property type="entry name" value="Hect, E3 ligase catalytic domains"/>
    <property type="match status" value="1"/>
</dbReference>
<dbReference type="InterPro" id="IPR000569">
    <property type="entry name" value="HECT_dom"/>
</dbReference>
<dbReference type="InterPro" id="IPR035983">
    <property type="entry name" value="Hect_E3_ubiquitin_ligase"/>
</dbReference>
<dbReference type="RefSeq" id="XP_020109908.1">
    <property type="nucleotide sequence ID" value="XM_020254319.1"/>
</dbReference>
<evidence type="ECO:0000256" key="3">
    <source>
        <dbReference type="ARBA" id="ARBA00012485"/>
    </source>
</evidence>
<dbReference type="Pfam" id="PF00240">
    <property type="entry name" value="ubiquitin"/>
    <property type="match status" value="1"/>
</dbReference>
<dbReference type="Gene3D" id="3.10.20.90">
    <property type="entry name" value="Phosphatidylinositol 3-kinase Catalytic Subunit, Chain A, domain 1"/>
    <property type="match status" value="1"/>
</dbReference>
<dbReference type="GO" id="GO:0061630">
    <property type="term" value="F:ubiquitin protein ligase activity"/>
    <property type="evidence" value="ECO:0007669"/>
    <property type="project" value="UniProtKB-EC"/>
</dbReference>
<evidence type="ECO:0000259" key="8">
    <source>
        <dbReference type="PROSITE" id="PS50237"/>
    </source>
</evidence>
<dbReference type="Proteomes" id="UP000515123">
    <property type="component" value="Linkage group 19"/>
</dbReference>
<feature type="active site" description="Glycyl thioester intermediate" evidence="6">
    <location>
        <position position="762"/>
    </location>
</feature>
<evidence type="ECO:0000313" key="10">
    <source>
        <dbReference type="RefSeq" id="XP_020109908.1"/>
    </source>
</evidence>
<reference evidence="10" key="2">
    <citation type="submission" date="2025-08" db="UniProtKB">
        <authorList>
            <consortium name="RefSeq"/>
        </authorList>
    </citation>
    <scope>IDENTIFICATION</scope>
    <source>
        <tissue evidence="10">Leaf</tissue>
    </source>
</reference>
<feature type="domain" description="Ubiquitin-like" evidence="7">
    <location>
        <begin position="55"/>
        <end position="130"/>
    </location>
</feature>
<dbReference type="GO" id="GO:0005737">
    <property type="term" value="C:cytoplasm"/>
    <property type="evidence" value="ECO:0007669"/>
    <property type="project" value="TreeGrafter"/>
</dbReference>
<dbReference type="Pfam" id="PF00632">
    <property type="entry name" value="HECT"/>
    <property type="match status" value="1"/>
</dbReference>
<dbReference type="PRINTS" id="PR00348">
    <property type="entry name" value="UBIQUITIN"/>
</dbReference>
<dbReference type="PROSITE" id="PS50237">
    <property type="entry name" value="HECT"/>
    <property type="match status" value="1"/>
</dbReference>
<dbReference type="SMART" id="SM00213">
    <property type="entry name" value="UBQ"/>
    <property type="match status" value="1"/>
</dbReference>
<evidence type="ECO:0000256" key="4">
    <source>
        <dbReference type="ARBA" id="ARBA00022679"/>
    </source>
</evidence>
<proteinExistence type="predicted"/>
<dbReference type="AlphaFoldDB" id="A0A6P5GVQ5"/>
<dbReference type="InterPro" id="IPR019956">
    <property type="entry name" value="Ubiquitin_dom"/>
</dbReference>
<protein>
    <recommendedName>
        <fullName evidence="3">HECT-type E3 ubiquitin transferase</fullName>
        <ecNumber evidence="3">2.3.2.26</ecNumber>
    </recommendedName>
</protein>
<dbReference type="PROSITE" id="PS50053">
    <property type="entry name" value="UBIQUITIN_2"/>
    <property type="match status" value="1"/>
</dbReference>
<dbReference type="GO" id="GO:0006511">
    <property type="term" value="P:ubiquitin-dependent protein catabolic process"/>
    <property type="evidence" value="ECO:0007669"/>
    <property type="project" value="TreeGrafter"/>
</dbReference>